<evidence type="ECO:0000313" key="5">
    <source>
        <dbReference type="EMBL" id="WCO65507.1"/>
    </source>
</evidence>
<dbReference type="Proteomes" id="UP001216390">
    <property type="component" value="Chromosome"/>
</dbReference>
<dbReference type="InterPro" id="IPR028098">
    <property type="entry name" value="Glyco_trans_4-like_N"/>
</dbReference>
<gene>
    <name evidence="5" type="ORF">PO878_13470</name>
</gene>
<dbReference type="SUPFAM" id="SSF53756">
    <property type="entry name" value="UDP-Glycosyltransferase/glycogen phosphorylase"/>
    <property type="match status" value="1"/>
</dbReference>
<dbReference type="PANTHER" id="PTHR12526">
    <property type="entry name" value="GLYCOSYLTRANSFERASE"/>
    <property type="match status" value="1"/>
</dbReference>
<sequence length="478" mass="50764">MSAPETAVGGAEAGRATGGRERILVVSPYPPVRDGIGAYALQQVRSLRRQGHHVEVLSPTPSAAHHHADLRGPAGAAALARIGTGFDRVVVHLHPDVIYRLPPTAGARLGTGLAYGAAFRRLAHVELRVHEIDHRWADPSDPTSRATAFMLKGADLLTVHSEEQRSHLVDGFGVPGDRVHLVDHGADFAPRTTADRARARASLGLPPDDHVFLCIGFVQPHKGFDRAARAFVGLGGRGARLDVVGSARLGDQATRDHVAELRAIAAREPDVHLHLGFVSDEMFDRWIVAADTVVLPYRHIWSSSVAERAALFDRPVIATRVGGLAHQVERLPGAVLVDDNRGLARALAEAVGSPAEAATPSSWPGADGDDVRSTVQAEVRARAAAARGGLPVAGRGPTGDDAPSPSAPVRRLAPLRPPAPVSARPGVSAVKRLMHRLLAWELTPITDQVNSLQRATADALDRTAPPPDPHDDDADDQH</sequence>
<feature type="region of interest" description="Disordered" evidence="3">
    <location>
        <begin position="385"/>
        <end position="425"/>
    </location>
</feature>
<evidence type="ECO:0000313" key="6">
    <source>
        <dbReference type="Proteomes" id="UP001216390"/>
    </source>
</evidence>
<dbReference type="KEGG" id="ima:PO878_13470"/>
<dbReference type="RefSeq" id="WP_272735032.1">
    <property type="nucleotide sequence ID" value="NZ_CP116942.1"/>
</dbReference>
<protein>
    <submittedName>
        <fullName evidence="5">Glycosyltransferase family 4 protein</fullName>
    </submittedName>
</protein>
<dbReference type="Pfam" id="PF13692">
    <property type="entry name" value="Glyco_trans_1_4"/>
    <property type="match status" value="1"/>
</dbReference>
<evidence type="ECO:0000256" key="2">
    <source>
        <dbReference type="ARBA" id="ARBA00022679"/>
    </source>
</evidence>
<reference evidence="5" key="1">
    <citation type="submission" date="2023-01" db="EMBL/GenBank/DDBJ databases">
        <title>The diversity of Class Acidimicrobiia in South China Sea sediment environments and the proposal of Iamia marina sp. nov., a novel species of the genus Iamia.</title>
        <authorList>
            <person name="He Y."/>
            <person name="Tian X."/>
        </authorList>
    </citation>
    <scope>NUCLEOTIDE SEQUENCE</scope>
    <source>
        <strain evidence="5">DSM 19957</strain>
    </source>
</reference>
<accession>A0AAE9YAN4</accession>
<proteinExistence type="predicted"/>
<keyword evidence="6" id="KW-1185">Reference proteome</keyword>
<feature type="region of interest" description="Disordered" evidence="3">
    <location>
        <begin position="451"/>
        <end position="478"/>
    </location>
</feature>
<keyword evidence="1" id="KW-0328">Glycosyltransferase</keyword>
<feature type="compositionally biased region" description="Low complexity" evidence="3">
    <location>
        <begin position="385"/>
        <end position="395"/>
    </location>
</feature>
<dbReference type="EMBL" id="CP116942">
    <property type="protein sequence ID" value="WCO65507.1"/>
    <property type="molecule type" value="Genomic_DNA"/>
</dbReference>
<evidence type="ECO:0000256" key="1">
    <source>
        <dbReference type="ARBA" id="ARBA00022676"/>
    </source>
</evidence>
<dbReference type="Gene3D" id="3.40.50.2000">
    <property type="entry name" value="Glycogen Phosphorylase B"/>
    <property type="match status" value="2"/>
</dbReference>
<keyword evidence="2" id="KW-0808">Transferase</keyword>
<name>A0AAE9YAN4_9ACTN</name>
<feature type="domain" description="Glycosyltransferase subfamily 4-like N-terminal" evidence="4">
    <location>
        <begin position="34"/>
        <end position="187"/>
    </location>
</feature>
<dbReference type="GO" id="GO:0016757">
    <property type="term" value="F:glycosyltransferase activity"/>
    <property type="evidence" value="ECO:0007669"/>
    <property type="project" value="UniProtKB-KW"/>
</dbReference>
<dbReference type="Pfam" id="PF13439">
    <property type="entry name" value="Glyco_transf_4"/>
    <property type="match status" value="1"/>
</dbReference>
<evidence type="ECO:0000256" key="3">
    <source>
        <dbReference type="SAM" id="MobiDB-lite"/>
    </source>
</evidence>
<organism evidence="5 6">
    <name type="scientific">Iamia majanohamensis</name>
    <dbReference type="NCBI Taxonomy" id="467976"/>
    <lineage>
        <taxon>Bacteria</taxon>
        <taxon>Bacillati</taxon>
        <taxon>Actinomycetota</taxon>
        <taxon>Acidimicrobiia</taxon>
        <taxon>Acidimicrobiales</taxon>
        <taxon>Iamiaceae</taxon>
        <taxon>Iamia</taxon>
    </lineage>
</organism>
<dbReference type="PANTHER" id="PTHR12526:SF510">
    <property type="entry name" value="D-INOSITOL 3-PHOSPHATE GLYCOSYLTRANSFERASE"/>
    <property type="match status" value="1"/>
</dbReference>
<dbReference type="AlphaFoldDB" id="A0AAE9YAN4"/>
<dbReference type="CDD" id="cd03801">
    <property type="entry name" value="GT4_PimA-like"/>
    <property type="match status" value="1"/>
</dbReference>
<evidence type="ECO:0000259" key="4">
    <source>
        <dbReference type="Pfam" id="PF13439"/>
    </source>
</evidence>